<evidence type="ECO:0000256" key="1">
    <source>
        <dbReference type="ARBA" id="ARBA00004127"/>
    </source>
</evidence>
<feature type="transmembrane region" description="Helical" evidence="5">
    <location>
        <begin position="222"/>
        <end position="246"/>
    </location>
</feature>
<sequence>MSSKVKNTLELLLLIIAGEANFILPFVLARIFRPTVLEVYQLTNVELGVCFSIYGTVAFISYFLGGSLADKYQPRYLMSISLLLTAVGGIYMATFPSFYELSLLYGYWGFTTIFLFWAAMIKATRVWGGKNKQGIAFGLLDGGRGAVSYLFGLVGLYIFSIFLTQEIQFTELIDRKEAFQYVVLTCSALIALIAFLVFLFIKNETEPTLVNDKITWRQLLRKYLEVIQIKSVWLLMIIILCAYTGYKITDYYSQFANEVMGYDKLVSAKIGSDLLGIRVFIGVIIGFLADKYRSSLMMVYGFVITIIGAFMFSVGIINTSSVFLFWFAIILTATGVYAFRTLYFSAIQEGKIPLAVTGTAVGMISLIGYTPDIFMGPLTGYFIDNSPGLQGYQQIFGLLIAFSFIGLIAAIAYYKWHPNKESK</sequence>
<name>A0A1Z8B0A8_9FLAO</name>
<feature type="transmembrane region" description="Helical" evidence="5">
    <location>
        <begin position="323"/>
        <end position="340"/>
    </location>
</feature>
<evidence type="ECO:0000313" key="8">
    <source>
        <dbReference type="Proteomes" id="UP000196102"/>
    </source>
</evidence>
<evidence type="ECO:0000259" key="6">
    <source>
        <dbReference type="PROSITE" id="PS50850"/>
    </source>
</evidence>
<dbReference type="InterPro" id="IPR020846">
    <property type="entry name" value="MFS_dom"/>
</dbReference>
<dbReference type="InterPro" id="IPR051337">
    <property type="entry name" value="OPA_Antiporter"/>
</dbReference>
<dbReference type="InterPro" id="IPR011701">
    <property type="entry name" value="MFS"/>
</dbReference>
<feature type="domain" description="Major facilitator superfamily (MFS) profile" evidence="6">
    <location>
        <begin position="11"/>
        <end position="421"/>
    </location>
</feature>
<feature type="transmembrane region" description="Helical" evidence="5">
    <location>
        <begin position="76"/>
        <end position="99"/>
    </location>
</feature>
<dbReference type="InterPro" id="IPR036259">
    <property type="entry name" value="MFS_trans_sf"/>
</dbReference>
<protein>
    <submittedName>
        <fullName evidence="7">MFS transporter</fullName>
    </submittedName>
</protein>
<comment type="caution">
    <text evidence="7">The sequence shown here is derived from an EMBL/GenBank/DDBJ whole genome shotgun (WGS) entry which is preliminary data.</text>
</comment>
<dbReference type="Proteomes" id="UP000196102">
    <property type="component" value="Unassembled WGS sequence"/>
</dbReference>
<proteinExistence type="predicted"/>
<feature type="transmembrane region" description="Helical" evidence="5">
    <location>
        <begin position="266"/>
        <end position="289"/>
    </location>
</feature>
<dbReference type="AlphaFoldDB" id="A0A1Z8B0A8"/>
<feature type="transmembrane region" description="Helical" evidence="5">
    <location>
        <begin position="12"/>
        <end position="32"/>
    </location>
</feature>
<keyword evidence="4 5" id="KW-0472">Membrane</keyword>
<evidence type="ECO:0000256" key="4">
    <source>
        <dbReference type="ARBA" id="ARBA00023136"/>
    </source>
</evidence>
<dbReference type="SUPFAM" id="SSF103473">
    <property type="entry name" value="MFS general substrate transporter"/>
    <property type="match status" value="1"/>
</dbReference>
<evidence type="ECO:0000313" key="7">
    <source>
        <dbReference type="EMBL" id="OUS16002.1"/>
    </source>
</evidence>
<accession>A0A1Z8B0A8</accession>
<evidence type="ECO:0000256" key="3">
    <source>
        <dbReference type="ARBA" id="ARBA00022989"/>
    </source>
</evidence>
<dbReference type="Gene3D" id="1.20.1250.20">
    <property type="entry name" value="MFS general substrate transporter like domains"/>
    <property type="match status" value="2"/>
</dbReference>
<dbReference type="PANTHER" id="PTHR43826">
    <property type="entry name" value="GLUCOSE-6-PHOSPHATE EXCHANGER SLC37A4"/>
    <property type="match status" value="1"/>
</dbReference>
<feature type="transmembrane region" description="Helical" evidence="5">
    <location>
        <begin position="145"/>
        <end position="163"/>
    </location>
</feature>
<keyword evidence="2 5" id="KW-0812">Transmembrane</keyword>
<dbReference type="Pfam" id="PF07690">
    <property type="entry name" value="MFS_1"/>
    <property type="match status" value="1"/>
</dbReference>
<dbReference type="GO" id="GO:0035435">
    <property type="term" value="P:phosphate ion transmembrane transport"/>
    <property type="evidence" value="ECO:0007669"/>
    <property type="project" value="TreeGrafter"/>
</dbReference>
<dbReference type="PANTHER" id="PTHR43826:SF3">
    <property type="entry name" value="GLUCOSE-6-PHOSPHATE EXCHANGER SLC37A4"/>
    <property type="match status" value="1"/>
</dbReference>
<dbReference type="GO" id="GO:0016020">
    <property type="term" value="C:membrane"/>
    <property type="evidence" value="ECO:0007669"/>
    <property type="project" value="UniProtKB-ARBA"/>
</dbReference>
<feature type="transmembrane region" description="Helical" evidence="5">
    <location>
        <begin position="296"/>
        <end position="317"/>
    </location>
</feature>
<dbReference type="CDD" id="cd06174">
    <property type="entry name" value="MFS"/>
    <property type="match status" value="1"/>
</dbReference>
<evidence type="ECO:0000256" key="2">
    <source>
        <dbReference type="ARBA" id="ARBA00022692"/>
    </source>
</evidence>
<feature type="transmembrane region" description="Helical" evidence="5">
    <location>
        <begin position="44"/>
        <end position="64"/>
    </location>
</feature>
<comment type="subcellular location">
    <subcellularLocation>
        <location evidence="1">Endomembrane system</location>
        <topology evidence="1">Multi-pass membrane protein</topology>
    </subcellularLocation>
</comment>
<feature type="transmembrane region" description="Helical" evidence="5">
    <location>
        <begin position="105"/>
        <end position="124"/>
    </location>
</feature>
<feature type="transmembrane region" description="Helical" evidence="5">
    <location>
        <begin position="352"/>
        <end position="371"/>
    </location>
</feature>
<dbReference type="EMBL" id="MAAX01000098">
    <property type="protein sequence ID" value="OUS16002.1"/>
    <property type="molecule type" value="Genomic_DNA"/>
</dbReference>
<keyword evidence="3 5" id="KW-1133">Transmembrane helix</keyword>
<dbReference type="GO" id="GO:0061513">
    <property type="term" value="F:glucose 6-phosphate:phosphate antiporter activity"/>
    <property type="evidence" value="ECO:0007669"/>
    <property type="project" value="TreeGrafter"/>
</dbReference>
<reference evidence="8" key="1">
    <citation type="journal article" date="2017" name="Proc. Natl. Acad. Sci. U.S.A.">
        <title>Simulation of Deepwater Horizon oil plume reveals substrate specialization within a complex community of hydrocarbon-degraders.</title>
        <authorList>
            <person name="Hu P."/>
            <person name="Dubinsky E.A."/>
            <person name="Probst A.J."/>
            <person name="Wang J."/>
            <person name="Sieber C.M.K."/>
            <person name="Tom L.M."/>
            <person name="Gardinali P."/>
            <person name="Banfield J.F."/>
            <person name="Atlas R.M."/>
            <person name="Andersen G.L."/>
        </authorList>
    </citation>
    <scope>NUCLEOTIDE SEQUENCE [LARGE SCALE GENOMIC DNA]</scope>
</reference>
<dbReference type="GO" id="GO:0012505">
    <property type="term" value="C:endomembrane system"/>
    <property type="evidence" value="ECO:0007669"/>
    <property type="project" value="UniProtKB-SubCell"/>
</dbReference>
<feature type="transmembrane region" description="Helical" evidence="5">
    <location>
        <begin position="178"/>
        <end position="201"/>
    </location>
</feature>
<organism evidence="7 8">
    <name type="scientific">Nonlabens dokdonensis</name>
    <dbReference type="NCBI Taxonomy" id="328515"/>
    <lineage>
        <taxon>Bacteria</taxon>
        <taxon>Pseudomonadati</taxon>
        <taxon>Bacteroidota</taxon>
        <taxon>Flavobacteriia</taxon>
        <taxon>Flavobacteriales</taxon>
        <taxon>Flavobacteriaceae</taxon>
        <taxon>Nonlabens</taxon>
    </lineage>
</organism>
<dbReference type="PROSITE" id="PS50850">
    <property type="entry name" value="MFS"/>
    <property type="match status" value="1"/>
</dbReference>
<feature type="transmembrane region" description="Helical" evidence="5">
    <location>
        <begin position="391"/>
        <end position="414"/>
    </location>
</feature>
<evidence type="ECO:0000256" key="5">
    <source>
        <dbReference type="SAM" id="Phobius"/>
    </source>
</evidence>
<gene>
    <name evidence="7" type="ORF">A9Q93_05930</name>
</gene>